<feature type="signal peptide" evidence="1">
    <location>
        <begin position="1"/>
        <end position="22"/>
    </location>
</feature>
<gene>
    <name evidence="3" type="ORF">GCM10007853_06920</name>
</gene>
<dbReference type="Pfam" id="PF00903">
    <property type="entry name" value="Glyoxalase"/>
    <property type="match status" value="1"/>
</dbReference>
<evidence type="ECO:0000256" key="1">
    <source>
        <dbReference type="SAM" id="SignalP"/>
    </source>
</evidence>
<dbReference type="PROSITE" id="PS51257">
    <property type="entry name" value="PROKAR_LIPOPROTEIN"/>
    <property type="match status" value="1"/>
</dbReference>
<reference evidence="3" key="1">
    <citation type="journal article" date="2014" name="Int. J. Syst. Evol. Microbiol.">
        <title>Complete genome of a new Firmicutes species belonging to the dominant human colonic microbiota ('Ruminococcus bicirculans') reveals two chromosomes and a selective capacity to utilize plant glucans.</title>
        <authorList>
            <consortium name="NISC Comparative Sequencing Program"/>
            <person name="Wegmann U."/>
            <person name="Louis P."/>
            <person name="Goesmann A."/>
            <person name="Henrissat B."/>
            <person name="Duncan S.H."/>
            <person name="Flint H.J."/>
        </authorList>
    </citation>
    <scope>NUCLEOTIDE SEQUENCE</scope>
    <source>
        <strain evidence="3">NBRC 108219</strain>
    </source>
</reference>
<evidence type="ECO:0000313" key="3">
    <source>
        <dbReference type="EMBL" id="GLQ22818.1"/>
    </source>
</evidence>
<proteinExistence type="predicted"/>
<dbReference type="EMBL" id="BSNK01000001">
    <property type="protein sequence ID" value="GLQ22818.1"/>
    <property type="molecule type" value="Genomic_DNA"/>
</dbReference>
<evidence type="ECO:0000313" key="4">
    <source>
        <dbReference type="Proteomes" id="UP001161391"/>
    </source>
</evidence>
<protein>
    <recommendedName>
        <fullName evidence="2">VOC domain-containing protein</fullName>
    </recommendedName>
</protein>
<feature type="domain" description="VOC" evidence="2">
    <location>
        <begin position="46"/>
        <end position="195"/>
    </location>
</feature>
<dbReference type="Proteomes" id="UP001161391">
    <property type="component" value="Unassembled WGS sequence"/>
</dbReference>
<accession>A0ABQ5V5J8</accession>
<reference evidence="3" key="2">
    <citation type="submission" date="2023-01" db="EMBL/GenBank/DDBJ databases">
        <title>Draft genome sequence of Algimonas ampicilliniresistens strain NBRC 108219.</title>
        <authorList>
            <person name="Sun Q."/>
            <person name="Mori K."/>
        </authorList>
    </citation>
    <scope>NUCLEOTIDE SEQUENCE</scope>
    <source>
        <strain evidence="3">NBRC 108219</strain>
    </source>
</reference>
<dbReference type="CDD" id="cd06587">
    <property type="entry name" value="VOC"/>
    <property type="match status" value="1"/>
</dbReference>
<dbReference type="Gene3D" id="3.10.180.10">
    <property type="entry name" value="2,3-Dihydroxybiphenyl 1,2-Dioxygenase, domain 1"/>
    <property type="match status" value="1"/>
</dbReference>
<comment type="caution">
    <text evidence="3">The sequence shown here is derived from an EMBL/GenBank/DDBJ whole genome shotgun (WGS) entry which is preliminary data.</text>
</comment>
<feature type="chain" id="PRO_5045984559" description="VOC domain-containing protein" evidence="1">
    <location>
        <begin position="23"/>
        <end position="204"/>
    </location>
</feature>
<organism evidence="3 4">
    <name type="scientific">Algimonas ampicilliniresistens</name>
    <dbReference type="NCBI Taxonomy" id="1298735"/>
    <lineage>
        <taxon>Bacteria</taxon>
        <taxon>Pseudomonadati</taxon>
        <taxon>Pseudomonadota</taxon>
        <taxon>Alphaproteobacteria</taxon>
        <taxon>Maricaulales</taxon>
        <taxon>Robiginitomaculaceae</taxon>
        <taxon>Algimonas</taxon>
    </lineage>
</organism>
<keyword evidence="1" id="KW-0732">Signal</keyword>
<dbReference type="PROSITE" id="PS51819">
    <property type="entry name" value="VOC"/>
    <property type="match status" value="1"/>
</dbReference>
<name>A0ABQ5V5J8_9PROT</name>
<keyword evidence="4" id="KW-1185">Reference proteome</keyword>
<sequence length="204" mass="22365">MMKRLLTLAVCSTALMTLSACAHISATTEALNVAAPDAESQKFATDLRRTSLIVSDIDESLKLYRDVLGFEINYDAEVTMSGKALPAGEPGAKARLVLISSNDSWVGWIGLLEWLDPKLDIPEPRRRMGIGDALLVFNTEKVDEHCDAAAELDGVFMTAPAGNTTYPARAGGEPIVVRTCYLFDRDGYFMELNKVLDRENYNKG</sequence>
<dbReference type="InterPro" id="IPR004360">
    <property type="entry name" value="Glyas_Fos-R_dOase_dom"/>
</dbReference>
<evidence type="ECO:0000259" key="2">
    <source>
        <dbReference type="PROSITE" id="PS51819"/>
    </source>
</evidence>
<dbReference type="InterPro" id="IPR037523">
    <property type="entry name" value="VOC_core"/>
</dbReference>
<dbReference type="SUPFAM" id="SSF54593">
    <property type="entry name" value="Glyoxalase/Bleomycin resistance protein/Dihydroxybiphenyl dioxygenase"/>
    <property type="match status" value="1"/>
</dbReference>
<dbReference type="InterPro" id="IPR029068">
    <property type="entry name" value="Glyas_Bleomycin-R_OHBP_Dase"/>
</dbReference>